<evidence type="ECO:0000256" key="8">
    <source>
        <dbReference type="PROSITE-ProRule" id="PRU00282"/>
    </source>
</evidence>
<dbReference type="GO" id="GO:0016020">
    <property type="term" value="C:membrane"/>
    <property type="evidence" value="ECO:0007669"/>
    <property type="project" value="UniProtKB-SubCell"/>
</dbReference>
<name>A0AAX4P9H8_9CHLO</name>
<keyword evidence="6 11" id="KW-1133">Transmembrane helix</keyword>
<keyword evidence="3 9" id="KW-0813">Transport</keyword>
<dbReference type="AlphaFoldDB" id="A0AAX4P9H8"/>
<dbReference type="GO" id="GO:0055085">
    <property type="term" value="P:transmembrane transport"/>
    <property type="evidence" value="ECO:0007669"/>
    <property type="project" value="InterPro"/>
</dbReference>
<dbReference type="PROSITE" id="PS50920">
    <property type="entry name" value="SOLCAR"/>
    <property type="match status" value="3"/>
</dbReference>
<feature type="repeat" description="Solcar" evidence="8">
    <location>
        <begin position="137"/>
        <end position="234"/>
    </location>
</feature>
<sequence length="347" mass="36544">MASPERSLWKHLVGGCGAGVATTVILHPIELVKVRLQAQDTKAGEVGPAARGGKPSTSSSSSSALPRYRGTQDALRSIVRVEGWRGLYAGLAPSVLGSGVAWGLYFMAYNAFKGQFRSEPGVGIGSSSSGPVRHVPLSPLQNLVCAAEAGTMVTLMTNPIWVLKTRLQLQLGGGMKGSGAAGVAADRYAGMTSAVRSIWRKEGFAGFYRGVWPSLLLVMQGSVQLMAYEALTAASRDLAAGGEAANGQAPLELSTLQVGAIGACSKLFATFFTYPMQVVRTRLQKRQDGGAAGAPRPTTAGTMRGILRKEGFAGFYKGMVPNLMRTMPQSAITFAVYEKILRLVADL</sequence>
<dbReference type="Pfam" id="PF00153">
    <property type="entry name" value="Mito_carr"/>
    <property type="match status" value="3"/>
</dbReference>
<reference evidence="12 13" key="1">
    <citation type="submission" date="2024-03" db="EMBL/GenBank/DDBJ databases">
        <title>Complete genome sequence of the green alga Chloropicon roscoffensis RCC1871.</title>
        <authorList>
            <person name="Lemieux C."/>
            <person name="Pombert J.-F."/>
            <person name="Otis C."/>
            <person name="Turmel M."/>
        </authorList>
    </citation>
    <scope>NUCLEOTIDE SEQUENCE [LARGE SCALE GENOMIC DNA]</scope>
    <source>
        <strain evidence="12 13">RCC1871</strain>
    </source>
</reference>
<evidence type="ECO:0000256" key="6">
    <source>
        <dbReference type="ARBA" id="ARBA00022989"/>
    </source>
</evidence>
<keyword evidence="4 8" id="KW-0812">Transmembrane</keyword>
<evidence type="ECO:0000313" key="12">
    <source>
        <dbReference type="EMBL" id="WZN62879.1"/>
    </source>
</evidence>
<feature type="repeat" description="Solcar" evidence="8">
    <location>
        <begin position="6"/>
        <end position="115"/>
    </location>
</feature>
<dbReference type="InterPro" id="IPR018108">
    <property type="entry name" value="MCP_transmembrane"/>
</dbReference>
<keyword evidence="5" id="KW-0677">Repeat</keyword>
<evidence type="ECO:0000256" key="11">
    <source>
        <dbReference type="SAM" id="Phobius"/>
    </source>
</evidence>
<accession>A0AAX4P9H8</accession>
<evidence type="ECO:0000256" key="3">
    <source>
        <dbReference type="ARBA" id="ARBA00022448"/>
    </source>
</evidence>
<dbReference type="Gene3D" id="1.50.40.10">
    <property type="entry name" value="Mitochondrial carrier domain"/>
    <property type="match status" value="1"/>
</dbReference>
<dbReference type="PANTHER" id="PTHR45683">
    <property type="entry name" value="MITOCHONDRIAL NICOTINAMIDE ADENINE DINUCLEOTIDE TRANSPORTER 1-RELATED-RELATED"/>
    <property type="match status" value="1"/>
</dbReference>
<evidence type="ECO:0000256" key="7">
    <source>
        <dbReference type="ARBA" id="ARBA00023136"/>
    </source>
</evidence>
<evidence type="ECO:0000256" key="9">
    <source>
        <dbReference type="RuleBase" id="RU000488"/>
    </source>
</evidence>
<proteinExistence type="inferred from homology"/>
<dbReference type="SUPFAM" id="SSF103506">
    <property type="entry name" value="Mitochondrial carrier"/>
    <property type="match status" value="1"/>
</dbReference>
<feature type="transmembrane region" description="Helical" evidence="11">
    <location>
        <begin position="86"/>
        <end position="108"/>
    </location>
</feature>
<dbReference type="InterPro" id="IPR044712">
    <property type="entry name" value="SLC25A32-like"/>
</dbReference>
<keyword evidence="13" id="KW-1185">Reference proteome</keyword>
<protein>
    <submittedName>
        <fullName evidence="12">Mitochondrial folate transporter/carrier</fullName>
    </submittedName>
</protein>
<dbReference type="InterPro" id="IPR023395">
    <property type="entry name" value="MCP_dom_sf"/>
</dbReference>
<comment type="similarity">
    <text evidence="2 9">Belongs to the mitochondrial carrier (TC 2.A.29) family.</text>
</comment>
<evidence type="ECO:0000256" key="10">
    <source>
        <dbReference type="SAM" id="MobiDB-lite"/>
    </source>
</evidence>
<feature type="region of interest" description="Disordered" evidence="10">
    <location>
        <begin position="43"/>
        <end position="68"/>
    </location>
</feature>
<keyword evidence="7 8" id="KW-0472">Membrane</keyword>
<feature type="repeat" description="Solcar" evidence="8">
    <location>
        <begin position="253"/>
        <end position="343"/>
    </location>
</feature>
<evidence type="ECO:0000256" key="1">
    <source>
        <dbReference type="ARBA" id="ARBA00004141"/>
    </source>
</evidence>
<evidence type="ECO:0000313" key="13">
    <source>
        <dbReference type="Proteomes" id="UP001472866"/>
    </source>
</evidence>
<dbReference type="GO" id="GO:0006862">
    <property type="term" value="P:nucleotide transport"/>
    <property type="evidence" value="ECO:0007669"/>
    <property type="project" value="InterPro"/>
</dbReference>
<evidence type="ECO:0000256" key="5">
    <source>
        <dbReference type="ARBA" id="ARBA00022737"/>
    </source>
</evidence>
<organism evidence="12 13">
    <name type="scientific">Chloropicon roscoffensis</name>
    <dbReference type="NCBI Taxonomy" id="1461544"/>
    <lineage>
        <taxon>Eukaryota</taxon>
        <taxon>Viridiplantae</taxon>
        <taxon>Chlorophyta</taxon>
        <taxon>Chloropicophyceae</taxon>
        <taxon>Chloropicales</taxon>
        <taxon>Chloropicaceae</taxon>
        <taxon>Chloropicon</taxon>
    </lineage>
</organism>
<dbReference type="Proteomes" id="UP001472866">
    <property type="component" value="Chromosome 06"/>
</dbReference>
<dbReference type="EMBL" id="CP151506">
    <property type="protein sequence ID" value="WZN62879.1"/>
    <property type="molecule type" value="Genomic_DNA"/>
</dbReference>
<evidence type="ECO:0000256" key="4">
    <source>
        <dbReference type="ARBA" id="ARBA00022692"/>
    </source>
</evidence>
<evidence type="ECO:0000256" key="2">
    <source>
        <dbReference type="ARBA" id="ARBA00006375"/>
    </source>
</evidence>
<gene>
    <name evidence="12" type="ORF">HKI87_06g44240</name>
</gene>
<comment type="subcellular location">
    <subcellularLocation>
        <location evidence="1">Membrane</location>
        <topology evidence="1">Multi-pass membrane protein</topology>
    </subcellularLocation>
</comment>